<proteinExistence type="predicted"/>
<dbReference type="EMBL" id="BSYO01000033">
    <property type="protein sequence ID" value="GMH27391.1"/>
    <property type="molecule type" value="Genomic_DNA"/>
</dbReference>
<dbReference type="PANTHER" id="PTHR23081:SF2">
    <property type="entry name" value="RNA POLYMERASE II C-TERMINAL DOMAIN PHOSPHATASE-LIKE 3"/>
    <property type="match status" value="1"/>
</dbReference>
<comment type="subcellular location">
    <subcellularLocation>
        <location evidence="1">Nucleus</location>
    </subcellularLocation>
</comment>
<name>A0AAD3Y5C3_NEPGR</name>
<evidence type="ECO:0000256" key="2">
    <source>
        <dbReference type="ARBA" id="ARBA00013081"/>
    </source>
</evidence>
<evidence type="ECO:0000256" key="3">
    <source>
        <dbReference type="ARBA" id="ARBA00022801"/>
    </source>
</evidence>
<accession>A0AAD3Y5C3</accession>
<dbReference type="AlphaFoldDB" id="A0AAD3Y5C3"/>
<organism evidence="7 8">
    <name type="scientific">Nepenthes gracilis</name>
    <name type="common">Slender pitcher plant</name>
    <dbReference type="NCBI Taxonomy" id="150966"/>
    <lineage>
        <taxon>Eukaryota</taxon>
        <taxon>Viridiplantae</taxon>
        <taxon>Streptophyta</taxon>
        <taxon>Embryophyta</taxon>
        <taxon>Tracheophyta</taxon>
        <taxon>Spermatophyta</taxon>
        <taxon>Magnoliopsida</taxon>
        <taxon>eudicotyledons</taxon>
        <taxon>Gunneridae</taxon>
        <taxon>Pentapetalae</taxon>
        <taxon>Caryophyllales</taxon>
        <taxon>Nepenthaceae</taxon>
        <taxon>Nepenthes</taxon>
    </lineage>
</organism>
<dbReference type="InterPro" id="IPR039189">
    <property type="entry name" value="Fcp1"/>
</dbReference>
<evidence type="ECO:0000256" key="6">
    <source>
        <dbReference type="ARBA" id="ARBA00048336"/>
    </source>
</evidence>
<gene>
    <name evidence="7" type="ORF">Nepgr_029234</name>
</gene>
<comment type="catalytic activity">
    <reaction evidence="6">
        <text>O-phospho-L-threonyl-[protein] + H2O = L-threonyl-[protein] + phosphate</text>
        <dbReference type="Rhea" id="RHEA:47004"/>
        <dbReference type="Rhea" id="RHEA-COMP:11060"/>
        <dbReference type="Rhea" id="RHEA-COMP:11605"/>
        <dbReference type="ChEBI" id="CHEBI:15377"/>
        <dbReference type="ChEBI" id="CHEBI:30013"/>
        <dbReference type="ChEBI" id="CHEBI:43474"/>
        <dbReference type="ChEBI" id="CHEBI:61977"/>
        <dbReference type="EC" id="3.1.3.16"/>
    </reaction>
</comment>
<comment type="catalytic activity">
    <reaction evidence="5">
        <text>O-phospho-L-seryl-[protein] + H2O = L-seryl-[protein] + phosphate</text>
        <dbReference type="Rhea" id="RHEA:20629"/>
        <dbReference type="Rhea" id="RHEA-COMP:9863"/>
        <dbReference type="Rhea" id="RHEA-COMP:11604"/>
        <dbReference type="ChEBI" id="CHEBI:15377"/>
        <dbReference type="ChEBI" id="CHEBI:29999"/>
        <dbReference type="ChEBI" id="CHEBI:43474"/>
        <dbReference type="ChEBI" id="CHEBI:83421"/>
        <dbReference type="EC" id="3.1.3.16"/>
    </reaction>
</comment>
<evidence type="ECO:0000313" key="7">
    <source>
        <dbReference type="EMBL" id="GMH27391.1"/>
    </source>
</evidence>
<evidence type="ECO:0000256" key="1">
    <source>
        <dbReference type="ARBA" id="ARBA00004123"/>
    </source>
</evidence>
<comment type="caution">
    <text evidence="7">The sequence shown here is derived from an EMBL/GenBank/DDBJ whole genome shotgun (WGS) entry which is preliminary data.</text>
</comment>
<keyword evidence="4" id="KW-0539">Nucleus</keyword>
<evidence type="ECO:0000256" key="5">
    <source>
        <dbReference type="ARBA" id="ARBA00047761"/>
    </source>
</evidence>
<dbReference type="EC" id="3.1.3.16" evidence="2"/>
<evidence type="ECO:0000313" key="8">
    <source>
        <dbReference type="Proteomes" id="UP001279734"/>
    </source>
</evidence>
<keyword evidence="3" id="KW-0378">Hydrolase</keyword>
<dbReference type="GO" id="GO:0005634">
    <property type="term" value="C:nucleus"/>
    <property type="evidence" value="ECO:0007669"/>
    <property type="project" value="UniProtKB-SubCell"/>
</dbReference>
<dbReference type="PANTHER" id="PTHR23081">
    <property type="entry name" value="RNA POLYMERASE II CTD PHOSPHATASE"/>
    <property type="match status" value="1"/>
</dbReference>
<keyword evidence="8" id="KW-1185">Reference proteome</keyword>
<evidence type="ECO:0000256" key="4">
    <source>
        <dbReference type="ARBA" id="ARBA00023242"/>
    </source>
</evidence>
<protein>
    <recommendedName>
        <fullName evidence="2">protein-serine/threonine phosphatase</fullName>
        <ecNumber evidence="2">3.1.3.16</ecNumber>
    </recommendedName>
</protein>
<dbReference type="GO" id="GO:0008420">
    <property type="term" value="F:RNA polymerase II CTD heptapeptide repeat phosphatase activity"/>
    <property type="evidence" value="ECO:0007669"/>
    <property type="project" value="InterPro"/>
</dbReference>
<sequence>MMSISPTSVVPPILHKNCSPLLTQINMEYPRTGGPLNSSYQQTGYGLKPEEGAGLTQSRSIWVDVEHLFEGYDVQQKAAIKQERASRIEEQKKMFATRKLCLVLDLDHSLLNSAKVNAYKIQL</sequence>
<reference evidence="7" key="1">
    <citation type="submission" date="2023-05" db="EMBL/GenBank/DDBJ databases">
        <title>Nepenthes gracilis genome sequencing.</title>
        <authorList>
            <person name="Fukushima K."/>
        </authorList>
    </citation>
    <scope>NUCLEOTIDE SEQUENCE</scope>
    <source>
        <strain evidence="7">SING2019-196</strain>
    </source>
</reference>
<dbReference type="Proteomes" id="UP001279734">
    <property type="component" value="Unassembled WGS sequence"/>
</dbReference>